<dbReference type="PATRIC" id="fig|909420.4.peg.497"/>
<evidence type="ECO:0000256" key="1">
    <source>
        <dbReference type="SAM" id="MobiDB-lite"/>
    </source>
</evidence>
<gene>
    <name evidence="2" type="ORF">NMH_0050</name>
</gene>
<reference evidence="2 3" key="1">
    <citation type="journal article" date="2011" name="J. Bacteriol.">
        <title>Genome sequence of Neisseria meningitidis serogroup B strain H44/76.</title>
        <authorList>
            <person name="Piet J.R."/>
            <person name="Huis In 't Veld R.A."/>
            <person name="van Schaik B.D."/>
            <person name="van Kampen A.H."/>
            <person name="Baas F."/>
            <person name="van de Beek D."/>
            <person name="Pannekoek Y."/>
            <person name="van der Ende A."/>
        </authorList>
    </citation>
    <scope>NUCLEOTIDE SEQUENCE [LARGE SCALE GENOMIC DNA]</scope>
    <source>
        <strain evidence="2 3">H44/76</strain>
    </source>
</reference>
<sequence length="42" mass="5101">MGFSGFSPSWQWERSGMKSQNARNRAYFEQEWRLNRLVIYGE</sequence>
<name>E6MV44_NEIMH</name>
<evidence type="ECO:0000313" key="3">
    <source>
        <dbReference type="Proteomes" id="UP000032707"/>
    </source>
</evidence>
<dbReference type="AlphaFoldDB" id="E6MV44"/>
<dbReference type="Proteomes" id="UP000032707">
    <property type="component" value="Unassembled WGS sequence"/>
</dbReference>
<evidence type="ECO:0000313" key="2">
    <source>
        <dbReference type="EMBL" id="EFV64451.1"/>
    </source>
</evidence>
<accession>E6MV44</accession>
<dbReference type="EMBL" id="AEQZ01000011">
    <property type="protein sequence ID" value="EFV64451.1"/>
    <property type="molecule type" value="Genomic_DNA"/>
</dbReference>
<protein>
    <submittedName>
        <fullName evidence="2">Uncharacterized protein</fullName>
    </submittedName>
</protein>
<proteinExistence type="predicted"/>
<organism evidence="2 3">
    <name type="scientific">Neisseria meningitidis serogroup B / serotype 15 (strain H44/76)</name>
    <dbReference type="NCBI Taxonomy" id="909420"/>
    <lineage>
        <taxon>Bacteria</taxon>
        <taxon>Pseudomonadati</taxon>
        <taxon>Pseudomonadota</taxon>
        <taxon>Betaproteobacteria</taxon>
        <taxon>Neisseriales</taxon>
        <taxon>Neisseriaceae</taxon>
        <taxon>Neisseria</taxon>
    </lineage>
</organism>
<comment type="caution">
    <text evidence="2">The sequence shown here is derived from an EMBL/GenBank/DDBJ whole genome shotgun (WGS) entry which is preliminary data.</text>
</comment>
<feature type="region of interest" description="Disordered" evidence="1">
    <location>
        <begin position="1"/>
        <end position="20"/>
    </location>
</feature>